<dbReference type="OrthoDB" id="5372507at2759"/>
<sequence>MPDTSIEGSSNVSLYVDALEDVADALGVGDLSFSVYSSVTDRLDHEEVDVNRALLRTQRVEAELTQYLLSIEHESRLIDKWTDSMQTTANTADTVPELERRKAALIAKAKEYQKELGELQAETADIAPVSITELAAFRKQLKKQEQTLKEKRARVEAFQGLPPNIELARHALEEARDRQMELIQLRERLLGKMVDGVI</sequence>
<keyword evidence="3" id="KW-0963">Cytoplasm</keyword>
<name>A0A371DGD3_9APHY</name>
<dbReference type="PANTHER" id="PTHR31570">
    <property type="entry name" value="HAUS AUGMIN-LIKE COMPLEX SUBUNIT 1"/>
    <property type="match status" value="1"/>
</dbReference>
<evidence type="ECO:0000256" key="10">
    <source>
        <dbReference type="SAM" id="Coils"/>
    </source>
</evidence>
<comment type="subcellular location">
    <subcellularLocation>
        <location evidence="1">Cytoplasm</location>
        <location evidence="1">Cytoskeleton</location>
        <location evidence="1">Spindle</location>
    </subcellularLocation>
</comment>
<keyword evidence="7 10" id="KW-0175">Coiled coil</keyword>
<dbReference type="EMBL" id="KZ857394">
    <property type="protein sequence ID" value="RDX51568.1"/>
    <property type="molecule type" value="Genomic_DNA"/>
</dbReference>
<dbReference type="STRING" id="139420.A0A371DGD3"/>
<organism evidence="11 12">
    <name type="scientific">Lentinus brumalis</name>
    <dbReference type="NCBI Taxonomy" id="2498619"/>
    <lineage>
        <taxon>Eukaryota</taxon>
        <taxon>Fungi</taxon>
        <taxon>Dikarya</taxon>
        <taxon>Basidiomycota</taxon>
        <taxon>Agaricomycotina</taxon>
        <taxon>Agaricomycetes</taxon>
        <taxon>Polyporales</taxon>
        <taxon>Polyporaceae</taxon>
        <taxon>Lentinus</taxon>
    </lineage>
</organism>
<evidence type="ECO:0000256" key="1">
    <source>
        <dbReference type="ARBA" id="ARBA00004186"/>
    </source>
</evidence>
<dbReference type="PANTHER" id="PTHR31570:SF1">
    <property type="entry name" value="HAUS AUGMIN-LIKE COMPLEX SUBUNIT 1"/>
    <property type="match status" value="1"/>
</dbReference>
<evidence type="ECO:0000256" key="9">
    <source>
        <dbReference type="ARBA" id="ARBA00023306"/>
    </source>
</evidence>
<evidence type="ECO:0000256" key="2">
    <source>
        <dbReference type="ARBA" id="ARBA00005479"/>
    </source>
</evidence>
<keyword evidence="6" id="KW-0498">Mitosis</keyword>
<feature type="coiled-coil region" evidence="10">
    <location>
        <begin position="95"/>
        <end position="192"/>
    </location>
</feature>
<dbReference type="GO" id="GO:0005819">
    <property type="term" value="C:spindle"/>
    <property type="evidence" value="ECO:0007669"/>
    <property type="project" value="UniProtKB-SubCell"/>
</dbReference>
<dbReference type="GO" id="GO:0005874">
    <property type="term" value="C:microtubule"/>
    <property type="evidence" value="ECO:0007669"/>
    <property type="project" value="UniProtKB-KW"/>
</dbReference>
<evidence type="ECO:0000256" key="8">
    <source>
        <dbReference type="ARBA" id="ARBA00023212"/>
    </source>
</evidence>
<keyword evidence="8" id="KW-0206">Cytoskeleton</keyword>
<dbReference type="Proteomes" id="UP000256964">
    <property type="component" value="Unassembled WGS sequence"/>
</dbReference>
<dbReference type="AlphaFoldDB" id="A0A371DGD3"/>
<evidence type="ECO:0000256" key="3">
    <source>
        <dbReference type="ARBA" id="ARBA00022490"/>
    </source>
</evidence>
<protein>
    <submittedName>
        <fullName evidence="11">Uncharacterized protein</fullName>
    </submittedName>
</protein>
<evidence type="ECO:0000256" key="6">
    <source>
        <dbReference type="ARBA" id="ARBA00022776"/>
    </source>
</evidence>
<evidence type="ECO:0000313" key="12">
    <source>
        <dbReference type="Proteomes" id="UP000256964"/>
    </source>
</evidence>
<gene>
    <name evidence="11" type="ORF">OH76DRAFT_302446</name>
</gene>
<keyword evidence="5" id="KW-0493">Microtubule</keyword>
<accession>A0A371DGD3</accession>
<evidence type="ECO:0000313" key="11">
    <source>
        <dbReference type="EMBL" id="RDX51568.1"/>
    </source>
</evidence>
<dbReference type="GO" id="GO:0051225">
    <property type="term" value="P:spindle assembly"/>
    <property type="evidence" value="ECO:0007669"/>
    <property type="project" value="InterPro"/>
</dbReference>
<dbReference type="Pfam" id="PF25762">
    <property type="entry name" value="HAUS1"/>
    <property type="match status" value="1"/>
</dbReference>
<keyword evidence="12" id="KW-1185">Reference proteome</keyword>
<dbReference type="GO" id="GO:0051301">
    <property type="term" value="P:cell division"/>
    <property type="evidence" value="ECO:0007669"/>
    <property type="project" value="UniProtKB-KW"/>
</dbReference>
<dbReference type="GO" id="GO:0005829">
    <property type="term" value="C:cytosol"/>
    <property type="evidence" value="ECO:0007669"/>
    <property type="project" value="TreeGrafter"/>
</dbReference>
<evidence type="ECO:0000256" key="7">
    <source>
        <dbReference type="ARBA" id="ARBA00023054"/>
    </source>
</evidence>
<dbReference type="InterPro" id="IPR026243">
    <property type="entry name" value="HAUS1"/>
</dbReference>
<evidence type="ECO:0000256" key="5">
    <source>
        <dbReference type="ARBA" id="ARBA00022701"/>
    </source>
</evidence>
<keyword evidence="9" id="KW-0131">Cell cycle</keyword>
<proteinExistence type="inferred from homology"/>
<dbReference type="GO" id="GO:0070652">
    <property type="term" value="C:HAUS complex"/>
    <property type="evidence" value="ECO:0007669"/>
    <property type="project" value="InterPro"/>
</dbReference>
<evidence type="ECO:0000256" key="4">
    <source>
        <dbReference type="ARBA" id="ARBA00022618"/>
    </source>
</evidence>
<reference evidence="11 12" key="1">
    <citation type="journal article" date="2018" name="Biotechnol. Biofuels">
        <title>Integrative visual omics of the white-rot fungus Polyporus brumalis exposes the biotechnological potential of its oxidative enzymes for delignifying raw plant biomass.</title>
        <authorList>
            <person name="Miyauchi S."/>
            <person name="Rancon A."/>
            <person name="Drula E."/>
            <person name="Hage H."/>
            <person name="Chaduli D."/>
            <person name="Favel A."/>
            <person name="Grisel S."/>
            <person name="Henrissat B."/>
            <person name="Herpoel-Gimbert I."/>
            <person name="Ruiz-Duenas F.J."/>
            <person name="Chevret D."/>
            <person name="Hainaut M."/>
            <person name="Lin J."/>
            <person name="Wang M."/>
            <person name="Pangilinan J."/>
            <person name="Lipzen A."/>
            <person name="Lesage-Meessen L."/>
            <person name="Navarro D."/>
            <person name="Riley R."/>
            <person name="Grigoriev I.V."/>
            <person name="Zhou S."/>
            <person name="Raouche S."/>
            <person name="Rosso M.N."/>
        </authorList>
    </citation>
    <scope>NUCLEOTIDE SEQUENCE [LARGE SCALE GENOMIC DNA]</scope>
    <source>
        <strain evidence="11 12">BRFM 1820</strain>
    </source>
</reference>
<keyword evidence="4" id="KW-0132">Cell division</keyword>
<comment type="similarity">
    <text evidence="2">Belongs to the HAUS1 family.</text>
</comment>